<reference evidence="2 3" key="1">
    <citation type="journal article" date="2016" name="Nat. Commun.">
        <title>Thousands of microbial genomes shed light on interconnected biogeochemical processes in an aquifer system.</title>
        <authorList>
            <person name="Anantharaman K."/>
            <person name="Brown C.T."/>
            <person name="Hug L.A."/>
            <person name="Sharon I."/>
            <person name="Castelle C.J."/>
            <person name="Probst A.J."/>
            <person name="Thomas B.C."/>
            <person name="Singh A."/>
            <person name="Wilkins M.J."/>
            <person name="Karaoz U."/>
            <person name="Brodie E.L."/>
            <person name="Williams K.H."/>
            <person name="Hubbard S.S."/>
            <person name="Banfield J.F."/>
        </authorList>
    </citation>
    <scope>NUCLEOTIDE SEQUENCE [LARGE SCALE GENOMIC DNA]</scope>
</reference>
<name>A0A1F5YEI2_9BACT</name>
<evidence type="ECO:0000313" key="3">
    <source>
        <dbReference type="Proteomes" id="UP000176992"/>
    </source>
</evidence>
<evidence type="ECO:0000259" key="1">
    <source>
        <dbReference type="Pfam" id="PF01261"/>
    </source>
</evidence>
<dbReference type="FunFam" id="3.20.20.150:FF:000017">
    <property type="entry name" value="Endonuclease IV related protein"/>
    <property type="match status" value="1"/>
</dbReference>
<dbReference type="Proteomes" id="UP000176992">
    <property type="component" value="Unassembled WGS sequence"/>
</dbReference>
<dbReference type="GO" id="GO:0006284">
    <property type="term" value="P:base-excision repair"/>
    <property type="evidence" value="ECO:0007669"/>
    <property type="project" value="TreeGrafter"/>
</dbReference>
<dbReference type="PANTHER" id="PTHR21445:SF0">
    <property type="entry name" value="APURINIC-APYRIMIDINIC ENDONUCLEASE"/>
    <property type="match status" value="1"/>
</dbReference>
<gene>
    <name evidence="2" type="ORF">A2Z86_09675</name>
</gene>
<dbReference type="SMART" id="SM00518">
    <property type="entry name" value="AP2Ec"/>
    <property type="match status" value="1"/>
</dbReference>
<dbReference type="GO" id="GO:0008270">
    <property type="term" value="F:zinc ion binding"/>
    <property type="evidence" value="ECO:0007669"/>
    <property type="project" value="InterPro"/>
</dbReference>
<dbReference type="SUPFAM" id="SSF51658">
    <property type="entry name" value="Xylose isomerase-like"/>
    <property type="match status" value="1"/>
</dbReference>
<dbReference type="GO" id="GO:0003906">
    <property type="term" value="F:DNA-(apurinic or apyrimidinic site) endonuclease activity"/>
    <property type="evidence" value="ECO:0007669"/>
    <property type="project" value="TreeGrafter"/>
</dbReference>
<dbReference type="EMBL" id="MFIV01000139">
    <property type="protein sequence ID" value="OGF98271.1"/>
    <property type="molecule type" value="Genomic_DNA"/>
</dbReference>
<evidence type="ECO:0000313" key="2">
    <source>
        <dbReference type="EMBL" id="OGF98271.1"/>
    </source>
</evidence>
<proteinExistence type="predicted"/>
<dbReference type="InterPro" id="IPR036237">
    <property type="entry name" value="Xyl_isomerase-like_sf"/>
</dbReference>
<dbReference type="InterPro" id="IPR013022">
    <property type="entry name" value="Xyl_isomerase-like_TIM-brl"/>
</dbReference>
<dbReference type="Gene3D" id="3.20.20.150">
    <property type="entry name" value="Divalent-metal-dependent TIM barrel enzymes"/>
    <property type="match status" value="1"/>
</dbReference>
<comment type="caution">
    <text evidence="2">The sequence shown here is derived from an EMBL/GenBank/DDBJ whole genome shotgun (WGS) entry which is preliminary data.</text>
</comment>
<organism evidence="2 3">
    <name type="scientific">Candidatus Glassbacteria bacterium GWA2_58_10</name>
    <dbReference type="NCBI Taxonomy" id="1817865"/>
    <lineage>
        <taxon>Bacteria</taxon>
        <taxon>Candidatus Glassiibacteriota</taxon>
    </lineage>
</organism>
<dbReference type="Pfam" id="PF01261">
    <property type="entry name" value="AP_endonuc_2"/>
    <property type="match status" value="1"/>
</dbReference>
<dbReference type="PANTHER" id="PTHR21445">
    <property type="entry name" value="ENDONUCLEASE IV ENDODEOXYRIBONUCLEASE IV"/>
    <property type="match status" value="1"/>
</dbReference>
<dbReference type="InterPro" id="IPR001719">
    <property type="entry name" value="AP_endonuc_2"/>
</dbReference>
<dbReference type="GO" id="GO:0003677">
    <property type="term" value="F:DNA binding"/>
    <property type="evidence" value="ECO:0007669"/>
    <property type="project" value="InterPro"/>
</dbReference>
<dbReference type="GO" id="GO:0008081">
    <property type="term" value="F:phosphoric diester hydrolase activity"/>
    <property type="evidence" value="ECO:0007669"/>
    <property type="project" value="TreeGrafter"/>
</dbReference>
<sequence length="276" mass="30641">MAELRFGTGGVPLSARERSVIAGLHRIRELELDCMEVEFVHGVRMKQDKAEEAGRLAHELNVSLTCHGPYYINLNAEEPDKKEASVRRILETARAAHWLGAGSITFHAGFFMKSDREEVYGVIREALAGITEKVAGEGLDVRISPELTGKESQFGSLEELLRLSGEVKNIHPCIDFSHYHARTGGAQNSYPEFCATLERIEKALGRPALENLHMHVSGINYTAKGERNHLILEESDLEYKALLKALKDFKVGGNLVCESPNLEEDAALLKKTYGDL</sequence>
<feature type="domain" description="Xylose isomerase-like TIM barrel" evidence="1">
    <location>
        <begin position="25"/>
        <end position="265"/>
    </location>
</feature>
<dbReference type="AlphaFoldDB" id="A0A1F5YEI2"/>
<protein>
    <recommendedName>
        <fullName evidence="1">Xylose isomerase-like TIM barrel domain-containing protein</fullName>
    </recommendedName>
</protein>
<accession>A0A1F5YEI2</accession>